<keyword evidence="3" id="KW-0282">Flagellum</keyword>
<dbReference type="OrthoDB" id="2968951at2"/>
<comment type="caution">
    <text evidence="3">The sequence shown here is derived from an EMBL/GenBank/DDBJ whole genome shotgun (WGS) entry which is preliminary data.</text>
</comment>
<dbReference type="Proteomes" id="UP000269301">
    <property type="component" value="Unassembled WGS sequence"/>
</dbReference>
<dbReference type="InterPro" id="IPR021136">
    <property type="entry name" value="Flagellar_hook_control-like_C"/>
</dbReference>
<protein>
    <submittedName>
        <fullName evidence="3">Flagellar hook-length control protein FliK</fullName>
    </submittedName>
</protein>
<keyword evidence="4" id="KW-1185">Reference proteome</keyword>
<gene>
    <name evidence="3" type="ORF">D8M06_01385</name>
</gene>
<dbReference type="CDD" id="cd17470">
    <property type="entry name" value="T3SS_Flik_C"/>
    <property type="match status" value="1"/>
</dbReference>
<dbReference type="AlphaFoldDB" id="A0A495ABU9"/>
<reference evidence="3 4" key="1">
    <citation type="journal article" date="2016" name="Int. J. Syst. Evol. Microbiol.">
        <title>Oceanobacillus halophilus sp. nov., a novel moderately halophilic bacterium from a hypersaline lake.</title>
        <authorList>
            <person name="Amoozegar M.A."/>
            <person name="Bagheri M."/>
            <person name="Makhdoumi A."/>
            <person name="Nikou M.M."/>
            <person name="Fazeli S.A.S."/>
            <person name="Schumann P."/>
            <person name="Sproer C."/>
            <person name="Sanchez-Porro C."/>
            <person name="Ventosa A."/>
        </authorList>
    </citation>
    <scope>NUCLEOTIDE SEQUENCE [LARGE SCALE GENOMIC DNA]</scope>
    <source>
        <strain evidence="3 4">DSM 23996</strain>
    </source>
</reference>
<proteinExistence type="predicted"/>
<sequence length="435" mass="49542">MNGIGMALPLNQVETELSGMNSLKQEDILSNFKQILHGQLDEDKQSMATNVTQIVDRYVNNLKQQEELDALPEEMKSVLTGLTELGNESKPPNDLIHGQHLSSLQLNTNTVSDEVLSLGLFIKHSGDLSSGLGSFNKNIQAEGNVSMNLYKDIIAKFDALVTQMKTNKDIQKNAPKILELLQQWTNVAGKDNRQPNDLGRVLQTFQKGNREEHIVWKDLVQSFQKRNQLTIKQQYAMDAEVTNKDITNWIEKALNKHRMILSEKAPIDLHTGEPLSKLEQYSIYINKTQNAATTSQQLMEQFQSIVKSSKFLSLPNGNNQLSITLNPNNLGEMMVRLIQINGEMTVKITVTTQAAKEMLETNINQLRNMFSPQQVVIEKQETNSQHNQFYQKDHNGHQWKDDTNREDSSHSDQEQNQPSDEEFQAQFREILNEKV</sequence>
<feature type="region of interest" description="Disordered" evidence="1">
    <location>
        <begin position="390"/>
        <end position="424"/>
    </location>
</feature>
<dbReference type="RefSeq" id="WP_121202568.1">
    <property type="nucleotide sequence ID" value="NZ_RBZP01000001.1"/>
</dbReference>
<evidence type="ECO:0000313" key="3">
    <source>
        <dbReference type="EMBL" id="RKQ37487.1"/>
    </source>
</evidence>
<accession>A0A495ABU9</accession>
<dbReference type="Gene3D" id="3.30.750.140">
    <property type="match status" value="1"/>
</dbReference>
<keyword evidence="3" id="KW-0969">Cilium</keyword>
<evidence type="ECO:0000259" key="2">
    <source>
        <dbReference type="Pfam" id="PF02120"/>
    </source>
</evidence>
<evidence type="ECO:0000256" key="1">
    <source>
        <dbReference type="SAM" id="MobiDB-lite"/>
    </source>
</evidence>
<feature type="compositionally biased region" description="Basic and acidic residues" evidence="1">
    <location>
        <begin position="391"/>
        <end position="413"/>
    </location>
</feature>
<dbReference type="Pfam" id="PF02120">
    <property type="entry name" value="Flg_hook"/>
    <property type="match status" value="1"/>
</dbReference>
<keyword evidence="3" id="KW-0966">Cell projection</keyword>
<organism evidence="3 4">
    <name type="scientific">Oceanobacillus halophilus</name>
    <dbReference type="NCBI Taxonomy" id="930130"/>
    <lineage>
        <taxon>Bacteria</taxon>
        <taxon>Bacillati</taxon>
        <taxon>Bacillota</taxon>
        <taxon>Bacilli</taxon>
        <taxon>Bacillales</taxon>
        <taxon>Bacillaceae</taxon>
        <taxon>Oceanobacillus</taxon>
    </lineage>
</organism>
<feature type="domain" description="Flagellar hook-length control protein-like C-terminal" evidence="2">
    <location>
        <begin position="313"/>
        <end position="386"/>
    </location>
</feature>
<name>A0A495ABU9_9BACI</name>
<dbReference type="EMBL" id="RBZP01000001">
    <property type="protein sequence ID" value="RKQ37487.1"/>
    <property type="molecule type" value="Genomic_DNA"/>
</dbReference>
<dbReference type="InterPro" id="IPR038610">
    <property type="entry name" value="FliK-like_C_sf"/>
</dbReference>
<evidence type="ECO:0000313" key="4">
    <source>
        <dbReference type="Proteomes" id="UP000269301"/>
    </source>
</evidence>